<gene>
    <name evidence="3" type="ORF">B0H17DRAFT_1074797</name>
</gene>
<keyword evidence="2" id="KW-0732">Signal</keyword>
<feature type="region of interest" description="Disordered" evidence="1">
    <location>
        <begin position="388"/>
        <end position="417"/>
    </location>
</feature>
<comment type="caution">
    <text evidence="3">The sequence shown here is derived from an EMBL/GenBank/DDBJ whole genome shotgun (WGS) entry which is preliminary data.</text>
</comment>
<evidence type="ECO:0000256" key="2">
    <source>
        <dbReference type="SAM" id="SignalP"/>
    </source>
</evidence>
<evidence type="ECO:0000256" key="1">
    <source>
        <dbReference type="SAM" id="MobiDB-lite"/>
    </source>
</evidence>
<dbReference type="PROSITE" id="PS51257">
    <property type="entry name" value="PROKAR_LIPOPROTEIN"/>
    <property type="match status" value="1"/>
</dbReference>
<reference evidence="3" key="1">
    <citation type="submission" date="2023-03" db="EMBL/GenBank/DDBJ databases">
        <title>Massive genome expansion in bonnet fungi (Mycena s.s.) driven by repeated elements and novel gene families across ecological guilds.</title>
        <authorList>
            <consortium name="Lawrence Berkeley National Laboratory"/>
            <person name="Harder C.B."/>
            <person name="Miyauchi S."/>
            <person name="Viragh M."/>
            <person name="Kuo A."/>
            <person name="Thoen E."/>
            <person name="Andreopoulos B."/>
            <person name="Lu D."/>
            <person name="Skrede I."/>
            <person name="Drula E."/>
            <person name="Henrissat B."/>
            <person name="Morin E."/>
            <person name="Kohler A."/>
            <person name="Barry K."/>
            <person name="LaButti K."/>
            <person name="Morin E."/>
            <person name="Salamov A."/>
            <person name="Lipzen A."/>
            <person name="Mereny Z."/>
            <person name="Hegedus B."/>
            <person name="Baldrian P."/>
            <person name="Stursova M."/>
            <person name="Weitz H."/>
            <person name="Taylor A."/>
            <person name="Grigoriev I.V."/>
            <person name="Nagy L.G."/>
            <person name="Martin F."/>
            <person name="Kauserud H."/>
        </authorList>
    </citation>
    <scope>NUCLEOTIDE SEQUENCE</scope>
    <source>
        <strain evidence="3">CBHHK067</strain>
    </source>
</reference>
<proteinExistence type="predicted"/>
<dbReference type="EMBL" id="JARKIE010000112">
    <property type="protein sequence ID" value="KAJ7682971.1"/>
    <property type="molecule type" value="Genomic_DNA"/>
</dbReference>
<sequence length="456" mass="49697">MSAFSRHMVKSAALTPAVCCCCCCWAGACSAAWPPPLPNSMLESPWPMVLPMATEPAVAAIWAIMPGAWPAGALRRRRPRAGRGPATAPKQIGSSAATTKPAPKQITASAPAPPAPANLPSQNTLRSRLILASVRHEKARQARVEKRLAPPDPAATPELSDEERQVAHLKTMLDYRESIKKKGILLPPIELPLLDHAIPYAVGFRARREYPSVAAAYAQFLKNMTNEGKNAFAMRHIAVSDSFPGVKLDRTRNWFSSLFHYARGIFQAQSLKSTSWVAPMRQEMLEQYIKLNTAVAQDSPRITALTMPPFRADAAALARARPAEHRYVWAFHREVTPTRILSLRAADGAFDKALPASGTRVGVQALVRFDTEQSVEIYDTHGRALHAPAPTAEAQPPPPPPTPLGSGSGKPPPVPVPAARRRVTEYLVLDKAMYELGAQWRFRARFVPAPGRTVAV</sequence>
<evidence type="ECO:0000313" key="4">
    <source>
        <dbReference type="Proteomes" id="UP001221757"/>
    </source>
</evidence>
<feature type="signal peptide" evidence="2">
    <location>
        <begin position="1"/>
        <end position="31"/>
    </location>
</feature>
<dbReference type="AlphaFoldDB" id="A0AAD7D7Q6"/>
<feature type="chain" id="PRO_5041922417" evidence="2">
    <location>
        <begin position="32"/>
        <end position="456"/>
    </location>
</feature>
<dbReference type="Gene3D" id="3.10.450.240">
    <property type="match status" value="1"/>
</dbReference>
<feature type="region of interest" description="Disordered" evidence="1">
    <location>
        <begin position="141"/>
        <end position="163"/>
    </location>
</feature>
<feature type="region of interest" description="Disordered" evidence="1">
    <location>
        <begin position="76"/>
        <end position="122"/>
    </location>
</feature>
<protein>
    <submittedName>
        <fullName evidence="3">Uncharacterized protein</fullName>
    </submittedName>
</protein>
<keyword evidence="4" id="KW-1185">Reference proteome</keyword>
<evidence type="ECO:0000313" key="3">
    <source>
        <dbReference type="EMBL" id="KAJ7682971.1"/>
    </source>
</evidence>
<dbReference type="Proteomes" id="UP001221757">
    <property type="component" value="Unassembled WGS sequence"/>
</dbReference>
<organism evidence="3 4">
    <name type="scientific">Mycena rosella</name>
    <name type="common">Pink bonnet</name>
    <name type="synonym">Agaricus rosellus</name>
    <dbReference type="NCBI Taxonomy" id="1033263"/>
    <lineage>
        <taxon>Eukaryota</taxon>
        <taxon>Fungi</taxon>
        <taxon>Dikarya</taxon>
        <taxon>Basidiomycota</taxon>
        <taxon>Agaricomycotina</taxon>
        <taxon>Agaricomycetes</taxon>
        <taxon>Agaricomycetidae</taxon>
        <taxon>Agaricales</taxon>
        <taxon>Marasmiineae</taxon>
        <taxon>Mycenaceae</taxon>
        <taxon>Mycena</taxon>
    </lineage>
</organism>
<name>A0AAD7D7Q6_MYCRO</name>
<accession>A0AAD7D7Q6</accession>